<sequence length="168" mass="18058">MGEKLQIQGRVGGSAAVVRCAVIDGNSRRVTVSFVFAVVASMVAGCSQMSSADLSDLSNCGNIVFPEGTELIWGRQDSMFGDELTDGVVEIPADRIAEFKERSGLAAFEPGLPIVTSPDGTWRDSGRAELLEDIGKVEHMVNENKSPTRYVMIHDDGVFRTVFVSLGC</sequence>
<dbReference type="EMBL" id="JBIAMX010000001">
    <property type="protein sequence ID" value="MFF0541249.1"/>
    <property type="molecule type" value="Genomic_DNA"/>
</dbReference>
<organism evidence="1 2">
    <name type="scientific">Nocardia thailandica</name>
    <dbReference type="NCBI Taxonomy" id="257275"/>
    <lineage>
        <taxon>Bacteria</taxon>
        <taxon>Bacillati</taxon>
        <taxon>Actinomycetota</taxon>
        <taxon>Actinomycetes</taxon>
        <taxon>Mycobacteriales</taxon>
        <taxon>Nocardiaceae</taxon>
        <taxon>Nocardia</taxon>
    </lineage>
</organism>
<proteinExistence type="predicted"/>
<evidence type="ECO:0008006" key="3">
    <source>
        <dbReference type="Google" id="ProtNLM"/>
    </source>
</evidence>
<protein>
    <recommendedName>
        <fullName evidence="3">Lipoprotein</fullName>
    </recommendedName>
</protein>
<dbReference type="RefSeq" id="WP_387698576.1">
    <property type="nucleotide sequence ID" value="NZ_JBIAMX010000001.1"/>
</dbReference>
<keyword evidence="2" id="KW-1185">Reference proteome</keyword>
<reference evidence="1 2" key="1">
    <citation type="submission" date="2024-10" db="EMBL/GenBank/DDBJ databases">
        <title>The Natural Products Discovery Center: Release of the First 8490 Sequenced Strains for Exploring Actinobacteria Biosynthetic Diversity.</title>
        <authorList>
            <person name="Kalkreuter E."/>
            <person name="Kautsar S.A."/>
            <person name="Yang D."/>
            <person name="Bader C.D."/>
            <person name="Teijaro C.N."/>
            <person name="Fluegel L."/>
            <person name="Davis C.M."/>
            <person name="Simpson J.R."/>
            <person name="Lauterbach L."/>
            <person name="Steele A.D."/>
            <person name="Gui C."/>
            <person name="Meng S."/>
            <person name="Li G."/>
            <person name="Viehrig K."/>
            <person name="Ye F."/>
            <person name="Su P."/>
            <person name="Kiefer A.F."/>
            <person name="Nichols A."/>
            <person name="Cepeda A.J."/>
            <person name="Yan W."/>
            <person name="Fan B."/>
            <person name="Jiang Y."/>
            <person name="Adhikari A."/>
            <person name="Zheng C.-J."/>
            <person name="Schuster L."/>
            <person name="Cowan T.M."/>
            <person name="Smanski M.J."/>
            <person name="Chevrette M.G."/>
            <person name="De Carvalho L.P.S."/>
            <person name="Shen B."/>
        </authorList>
    </citation>
    <scope>NUCLEOTIDE SEQUENCE [LARGE SCALE GENOMIC DNA]</scope>
    <source>
        <strain evidence="1 2">NPDC004045</strain>
    </source>
</reference>
<accession>A0ABW6PFR6</accession>
<name>A0ABW6PFR6_9NOCA</name>
<dbReference type="Proteomes" id="UP001601444">
    <property type="component" value="Unassembled WGS sequence"/>
</dbReference>
<gene>
    <name evidence="1" type="ORF">ACFYTF_00245</name>
</gene>
<evidence type="ECO:0000313" key="1">
    <source>
        <dbReference type="EMBL" id="MFF0541249.1"/>
    </source>
</evidence>
<comment type="caution">
    <text evidence="1">The sequence shown here is derived from an EMBL/GenBank/DDBJ whole genome shotgun (WGS) entry which is preliminary data.</text>
</comment>
<evidence type="ECO:0000313" key="2">
    <source>
        <dbReference type="Proteomes" id="UP001601444"/>
    </source>
</evidence>